<dbReference type="InterPro" id="IPR017441">
    <property type="entry name" value="Protein_kinase_ATP_BS"/>
</dbReference>
<dbReference type="STRING" id="1262450.S3C6T0"/>
<dbReference type="GO" id="GO:0005524">
    <property type="term" value="F:ATP binding"/>
    <property type="evidence" value="ECO:0007669"/>
    <property type="project" value="UniProtKB-UniRule"/>
</dbReference>
<dbReference type="AlphaFoldDB" id="S3C6T0"/>
<feature type="region of interest" description="Disordered" evidence="2">
    <location>
        <begin position="769"/>
        <end position="854"/>
    </location>
</feature>
<dbReference type="Pfam" id="PF00069">
    <property type="entry name" value="Pkinase"/>
    <property type="match status" value="1"/>
</dbReference>
<evidence type="ECO:0000313" key="4">
    <source>
        <dbReference type="EMBL" id="EPE08517.1"/>
    </source>
</evidence>
<feature type="domain" description="Protein kinase" evidence="3">
    <location>
        <begin position="250"/>
        <end position="518"/>
    </location>
</feature>
<gene>
    <name evidence="4" type="ORF">F503_04104</name>
</gene>
<dbReference type="OMA" id="TEYSDHE"/>
<evidence type="ECO:0000313" key="5">
    <source>
        <dbReference type="Proteomes" id="UP000016923"/>
    </source>
</evidence>
<keyword evidence="5" id="KW-1185">Reference proteome</keyword>
<dbReference type="GO" id="GO:0044773">
    <property type="term" value="P:mitotic DNA damage checkpoint signaling"/>
    <property type="evidence" value="ECO:0007669"/>
    <property type="project" value="TreeGrafter"/>
</dbReference>
<dbReference type="Proteomes" id="UP000016923">
    <property type="component" value="Unassembled WGS sequence"/>
</dbReference>
<dbReference type="PANTHER" id="PTHR44167:SF24">
    <property type="entry name" value="SERINE_THREONINE-PROTEIN KINASE CHK2"/>
    <property type="match status" value="1"/>
</dbReference>
<keyword evidence="4" id="KW-0418">Kinase</keyword>
<dbReference type="SMART" id="SM00220">
    <property type="entry name" value="S_TKc"/>
    <property type="match status" value="1"/>
</dbReference>
<feature type="compositionally biased region" description="Basic and acidic residues" evidence="2">
    <location>
        <begin position="647"/>
        <end position="660"/>
    </location>
</feature>
<dbReference type="GO" id="GO:0004674">
    <property type="term" value="F:protein serine/threonine kinase activity"/>
    <property type="evidence" value="ECO:0007669"/>
    <property type="project" value="TreeGrafter"/>
</dbReference>
<dbReference type="PROSITE" id="PS50011">
    <property type="entry name" value="PROTEIN_KINASE_DOM"/>
    <property type="match status" value="1"/>
</dbReference>
<evidence type="ECO:0000259" key="3">
    <source>
        <dbReference type="PROSITE" id="PS50011"/>
    </source>
</evidence>
<dbReference type="GO" id="GO:0005634">
    <property type="term" value="C:nucleus"/>
    <property type="evidence" value="ECO:0007669"/>
    <property type="project" value="TreeGrafter"/>
</dbReference>
<dbReference type="HOGENOM" id="CLU_314004_0_0_1"/>
<feature type="region of interest" description="Disordered" evidence="2">
    <location>
        <begin position="647"/>
        <end position="713"/>
    </location>
</feature>
<dbReference type="SUPFAM" id="SSF56112">
    <property type="entry name" value="Protein kinase-like (PK-like)"/>
    <property type="match status" value="1"/>
</dbReference>
<dbReference type="Gene3D" id="1.10.510.10">
    <property type="entry name" value="Transferase(Phosphotransferase) domain 1"/>
    <property type="match status" value="1"/>
</dbReference>
<organism evidence="4 5">
    <name type="scientific">Ophiostoma piceae (strain UAMH 11346)</name>
    <name type="common">Sap stain fungus</name>
    <dbReference type="NCBI Taxonomy" id="1262450"/>
    <lineage>
        <taxon>Eukaryota</taxon>
        <taxon>Fungi</taxon>
        <taxon>Dikarya</taxon>
        <taxon>Ascomycota</taxon>
        <taxon>Pezizomycotina</taxon>
        <taxon>Sordariomycetes</taxon>
        <taxon>Sordariomycetidae</taxon>
        <taxon>Ophiostomatales</taxon>
        <taxon>Ophiostomataceae</taxon>
        <taxon>Ophiostoma</taxon>
    </lineage>
</organism>
<reference evidence="4 5" key="1">
    <citation type="journal article" date="2013" name="BMC Genomics">
        <title>The genome and transcriptome of the pine saprophyte Ophiostoma piceae, and a comparison with the bark beetle-associated pine pathogen Grosmannia clavigera.</title>
        <authorList>
            <person name="Haridas S."/>
            <person name="Wang Y."/>
            <person name="Lim L."/>
            <person name="Massoumi Alamouti S."/>
            <person name="Jackman S."/>
            <person name="Docking R."/>
            <person name="Robertson G."/>
            <person name="Birol I."/>
            <person name="Bohlmann J."/>
            <person name="Breuil C."/>
        </authorList>
    </citation>
    <scope>NUCLEOTIDE SEQUENCE [LARGE SCALE GENOMIC DNA]</scope>
    <source>
        <strain evidence="4 5">UAMH 11346</strain>
    </source>
</reference>
<accession>S3C6T0</accession>
<sequence length="932" mass="104378">MEDETSHGLAFATLTPANTLAKMAFTDVYDTVTEARQGSTEDHALQRMQLTSPEQSFDQDVLRMTLELSRDIDDGSATDVSESDITPEQRAQGLLWEGRYLLGFIPEPYDVDSGWNIGLRTPGRDIQTDVFLCTKAFSKKHGLNIRTLHGRFNFSMYNKALFATSSSRSQIGAFTVNGINAKRQIAAINQRRMTICCDRLEYILEYTAYADTAEFLAKRNEYCQGCSAAPSHTPVEFTTPVEGTRTIGQWTIGKPVGKGIMGRVSSATNATNEMAAVKVVDRTLQAAPAVAAEIETNRKVTEMAQAHDVDEHIVRQREVIYLDSEAHPGRAAFDEVAIVLQPLTPQTMSNFMNPDPLKKGKGMSIRRAALFRDALRSIKVMHDQNWIHRDVKPANIGVIGEPPKAILLDTGTAIQVRDNEKIVPTPGRLGTIGFLAPEYELHPYDFGVDVWAMGIIGYMMMYTQHPWKLKLNPWRSGTVYEPLLPLFHQHYTEVIQQLAADHARCRDNPSDGYIHRNHHISSKVKMASSPLQPGTASGQSSPGITMFKPRRGPFDVCLPGDEAWAARVIELQGNCLQSCVDTPVWRQSAEHHDKFVSSLQTKLRWLLTDQNVRVSKYGKFVAREWAVGKTPREIVARFSTYHQEFSERSDSDTEYSDHEPRPKRKSPLTRWNRKSREKRRAQEERDAALIIETQGAHLPTRPSTPVRQQLQNRPSRSFAYSLTTALHGLMITLEERRNVYGEQEAVEWRVGHTPPSVAAHRGYSVEEKGYYSSKSTADTPDISEESEPPVPKDNDGEASRESPAVPVHYESTTRPGNTSTILHSSSSPPSDVKEKQRGAARLPMTPLPTASPDSRTDLCIKRQLRDDSRQALLHPSPGYIHLGALFLDMLRFPWARGPQVLPRINIDEVLNHPSWGPEFLLPPVTEAAPAQS</sequence>
<feature type="binding site" evidence="1">
    <location>
        <position position="278"/>
    </location>
    <ligand>
        <name>ATP</name>
        <dbReference type="ChEBI" id="CHEBI:30616"/>
    </ligand>
</feature>
<dbReference type="InterPro" id="IPR011009">
    <property type="entry name" value="Kinase-like_dom_sf"/>
</dbReference>
<dbReference type="PROSITE" id="PS00107">
    <property type="entry name" value="PROTEIN_KINASE_ATP"/>
    <property type="match status" value="1"/>
</dbReference>
<feature type="compositionally biased region" description="Polar residues" evidence="2">
    <location>
        <begin position="701"/>
        <end position="713"/>
    </location>
</feature>
<dbReference type="VEuPathDB" id="FungiDB:F503_04104"/>
<keyword evidence="1" id="KW-0547">Nucleotide-binding</keyword>
<dbReference type="GO" id="GO:0005737">
    <property type="term" value="C:cytoplasm"/>
    <property type="evidence" value="ECO:0007669"/>
    <property type="project" value="TreeGrafter"/>
</dbReference>
<keyword evidence="4" id="KW-0808">Transferase</keyword>
<keyword evidence="1" id="KW-0067">ATP-binding</keyword>
<name>S3C6T0_OPHP1</name>
<dbReference type="PANTHER" id="PTHR44167">
    <property type="entry name" value="OVARIAN-SPECIFIC SERINE/THREONINE-PROTEIN KINASE LOK-RELATED"/>
    <property type="match status" value="1"/>
</dbReference>
<dbReference type="eggNOG" id="KOG0032">
    <property type="taxonomic scope" value="Eukaryota"/>
</dbReference>
<proteinExistence type="predicted"/>
<feature type="compositionally biased region" description="Polar residues" evidence="2">
    <location>
        <begin position="810"/>
        <end position="823"/>
    </location>
</feature>
<protein>
    <submittedName>
        <fullName evidence="4">Camk family protein kinase</fullName>
    </submittedName>
</protein>
<dbReference type="InterPro" id="IPR000719">
    <property type="entry name" value="Prot_kinase_dom"/>
</dbReference>
<feature type="compositionally biased region" description="Basic residues" evidence="2">
    <location>
        <begin position="661"/>
        <end position="679"/>
    </location>
</feature>
<dbReference type="OrthoDB" id="5189074at2759"/>
<feature type="compositionally biased region" description="Basic and acidic residues" evidence="2">
    <location>
        <begin position="790"/>
        <end position="800"/>
    </location>
</feature>
<dbReference type="EMBL" id="KE148148">
    <property type="protein sequence ID" value="EPE08517.1"/>
    <property type="molecule type" value="Genomic_DNA"/>
</dbReference>
<evidence type="ECO:0000256" key="1">
    <source>
        <dbReference type="PROSITE-ProRule" id="PRU10141"/>
    </source>
</evidence>
<evidence type="ECO:0000256" key="2">
    <source>
        <dbReference type="SAM" id="MobiDB-lite"/>
    </source>
</evidence>